<dbReference type="GO" id="GO:0046872">
    <property type="term" value="F:metal ion binding"/>
    <property type="evidence" value="ECO:0007669"/>
    <property type="project" value="UniProtKB-KW"/>
</dbReference>
<reference evidence="13" key="1">
    <citation type="journal article" date="2012" name="Proc. Natl. Acad. Sci. U.S.A.">
        <title>Genome sequence of the button mushroom Agaricus bisporus reveals mechanisms governing adaptation to a humic-rich ecological niche.</title>
        <authorList>
            <person name="Morin E."/>
            <person name="Kohler A."/>
            <person name="Baker A.R."/>
            <person name="Foulongne-Oriol M."/>
            <person name="Lombard V."/>
            <person name="Nagy L.G."/>
            <person name="Ohm R.A."/>
            <person name="Patyshakuliyeva A."/>
            <person name="Brun A."/>
            <person name="Aerts A.L."/>
            <person name="Bailey A.M."/>
            <person name="Billette C."/>
            <person name="Coutinho P.M."/>
            <person name="Deakin G."/>
            <person name="Doddapaneni H."/>
            <person name="Floudas D."/>
            <person name="Grimwood J."/>
            <person name="Hilden K."/>
            <person name="Kuees U."/>
            <person name="LaButti K.M."/>
            <person name="Lapidus A."/>
            <person name="Lindquist E.A."/>
            <person name="Lucas S.M."/>
            <person name="Murat C."/>
            <person name="Riley R.W."/>
            <person name="Salamov A.A."/>
            <person name="Schmutz J."/>
            <person name="Subramanian V."/>
            <person name="Woesten H.A.B."/>
            <person name="Xu J."/>
            <person name="Eastwood D.C."/>
            <person name="Foster G.D."/>
            <person name="Sonnenberg A.S."/>
            <person name="Cullen D."/>
            <person name="de Vries R.P."/>
            <person name="Lundell T."/>
            <person name="Hibbett D.S."/>
            <person name="Henrissat B."/>
            <person name="Burton K.S."/>
            <person name="Kerrigan R.W."/>
            <person name="Challen M.P."/>
            <person name="Grigoriev I.V."/>
            <person name="Martin F."/>
        </authorList>
    </citation>
    <scope>NUCLEOTIDE SEQUENCE [LARGE SCALE GENOMIC DNA]</scope>
    <source>
        <strain evidence="13">JB137-S8 / ATCC MYA-4627 / FGSC 10392</strain>
    </source>
</reference>
<name>K5XB80_AGABU</name>
<dbReference type="GO" id="GO:0003676">
    <property type="term" value="F:nucleic acid binding"/>
    <property type="evidence" value="ECO:0007669"/>
    <property type="project" value="InterPro"/>
</dbReference>
<keyword evidence="4" id="KW-0378">Hydrolase</keyword>
<feature type="region of interest" description="Disordered" evidence="10">
    <location>
        <begin position="223"/>
        <end position="277"/>
    </location>
</feature>
<evidence type="ECO:0000256" key="3">
    <source>
        <dbReference type="ARBA" id="ARBA00022723"/>
    </source>
</evidence>
<keyword evidence="6" id="KW-0460">Magnesium</keyword>
<dbReference type="PANTHER" id="PTHR13620">
    <property type="entry name" value="3-5 EXONUCLEASE"/>
    <property type="match status" value="1"/>
</dbReference>
<dbReference type="HOGENOM" id="CLU_316852_0_0_1"/>
<dbReference type="GO" id="GO:0006139">
    <property type="term" value="P:nucleobase-containing compound metabolic process"/>
    <property type="evidence" value="ECO:0007669"/>
    <property type="project" value="InterPro"/>
</dbReference>
<dbReference type="KEGG" id="abp:AGABI1DRAFT91692"/>
<comment type="subcellular location">
    <subcellularLocation>
        <location evidence="1">Nucleus</location>
    </subcellularLocation>
</comment>
<evidence type="ECO:0000256" key="6">
    <source>
        <dbReference type="ARBA" id="ARBA00022842"/>
    </source>
</evidence>
<keyword evidence="7" id="KW-0539">Nucleus</keyword>
<sequence>MDVEGGEALFSHFFWSDDFAAELALAEGNIVSEIAPQEMNTANETAATGPRESRSILFTAKSDGNPDRNPINGKTVSPTSDAAADAPAKRRPGRSKGSKNKFKAADSQSEPRRPVGRPAGSGNRQLEHARLAALGQLPVATVKQKPGRPPKAKSAGGHFDIQLGQFVVNSRPLGRSSAQNSEDTLPVVLPSALPSQQPRPVAPQSASDCVLPQCDPEQLVEAGATEEDNAEPGDDAYLMRDGIGLEDGDDSYEGHENKKPGSLPPWPSPNSRPNWDQRILDALPPALAHEFPAYLTHQSRLAKSTFHVLRSCFQSGMGAKQFSDALQLSHLLSYDILRLQYLSTVITRKSMGKFLNQQFEPFLSFDDTSPKGYCGYVPSSQWLRDLYNAFIESHQNEINQHMSMLTANICGIDHSHKFPKHIIRVDGVPIFTGLLTMTNEVGEIRVFNLVGSKSHEAFRSSLEEVQRSLITYGHPQPSIIYTDNMIDKAFLEGIFPSLRQGVTPVEKYSQLEPFTIPSDINIYVKKTPSTINDAMRQILDNLEDENQKLVIGFDTEWNMESSIDEIAYTENFKVERLVALRKLPHQLALLLENPNVIKVGRMVNTDLRSLQNASSANTEFVGGIDLAKFARDHLIPLDSRCSLSDICASVLGRRLNKNVSERLSNQWENDNLTPQQLNYAAQDVYAALCIYKSLYQIPLPSPLPTNPEIGLQVQIYHDDHTRLIAYGQISHQSPRCLDGVDLNKHRIMVEVTRIVVPGAIIRTHRKPLSEFGPVPFKIIILRSRLKVSSSKTSDTSSCCTISNKPATASTSQVTLPEPTISPNVIEDANSSIELALIANSADFIPLAALMEEQNQQVHTSEHSQSKYVTDQSCLNEGKDILGVTPTDWPTLVRSRILKDPFHILKTNDGLNLGVRHSHHQ</sequence>
<dbReference type="PANTHER" id="PTHR13620:SF109">
    <property type="entry name" value="3'-5' EXONUCLEASE"/>
    <property type="match status" value="1"/>
</dbReference>
<dbReference type="Gene3D" id="3.30.420.10">
    <property type="entry name" value="Ribonuclease H-like superfamily/Ribonuclease H"/>
    <property type="match status" value="1"/>
</dbReference>
<dbReference type="InterPro" id="IPR051132">
    <property type="entry name" value="3-5_Exonuclease_domain"/>
</dbReference>
<dbReference type="EMBL" id="JH971389">
    <property type="protein sequence ID" value="EKM80528.1"/>
    <property type="molecule type" value="Genomic_DNA"/>
</dbReference>
<feature type="compositionally biased region" description="Basic residues" evidence="10">
    <location>
        <begin position="89"/>
        <end position="102"/>
    </location>
</feature>
<dbReference type="InterPro" id="IPR036397">
    <property type="entry name" value="RNaseH_sf"/>
</dbReference>
<gene>
    <name evidence="12" type="ORF">AGABI1DRAFT_91692</name>
</gene>
<proteinExistence type="predicted"/>
<evidence type="ECO:0000256" key="1">
    <source>
        <dbReference type="ARBA" id="ARBA00004123"/>
    </source>
</evidence>
<feature type="region of interest" description="Disordered" evidence="10">
    <location>
        <begin position="36"/>
        <end position="161"/>
    </location>
</feature>
<feature type="compositionally biased region" description="Low complexity" evidence="10">
    <location>
        <begin position="75"/>
        <end position="86"/>
    </location>
</feature>
<keyword evidence="2" id="KW-0540">Nuclease</keyword>
<feature type="compositionally biased region" description="Acidic residues" evidence="10">
    <location>
        <begin position="224"/>
        <end position="234"/>
    </location>
</feature>
<dbReference type="RefSeq" id="XP_007329643.1">
    <property type="nucleotide sequence ID" value="XM_007329581.1"/>
</dbReference>
<dbReference type="OrthoDB" id="3038406at2759"/>
<protein>
    <recommendedName>
        <fullName evidence="8">3'-5' exonuclease</fullName>
    </recommendedName>
    <alternativeName>
        <fullName evidence="9">Werner Syndrome-like exonuclease</fullName>
    </alternativeName>
</protein>
<dbReference type="GO" id="GO:0005634">
    <property type="term" value="C:nucleus"/>
    <property type="evidence" value="ECO:0007669"/>
    <property type="project" value="UniProtKB-SubCell"/>
</dbReference>
<organism evidence="12 13">
    <name type="scientific">Agaricus bisporus var. burnettii (strain JB137-S8 / ATCC MYA-4627 / FGSC 10392)</name>
    <name type="common">White button mushroom</name>
    <dbReference type="NCBI Taxonomy" id="597362"/>
    <lineage>
        <taxon>Eukaryota</taxon>
        <taxon>Fungi</taxon>
        <taxon>Dikarya</taxon>
        <taxon>Basidiomycota</taxon>
        <taxon>Agaricomycotina</taxon>
        <taxon>Agaricomycetes</taxon>
        <taxon>Agaricomycetidae</taxon>
        <taxon>Agaricales</taxon>
        <taxon>Agaricineae</taxon>
        <taxon>Agaricaceae</taxon>
        <taxon>Agaricus</taxon>
    </lineage>
</organism>
<evidence type="ECO:0000256" key="2">
    <source>
        <dbReference type="ARBA" id="ARBA00022722"/>
    </source>
</evidence>
<dbReference type="SUPFAM" id="SSF53098">
    <property type="entry name" value="Ribonuclease H-like"/>
    <property type="match status" value="1"/>
</dbReference>
<dbReference type="InParanoid" id="K5XB80"/>
<accession>K5XB80</accession>
<keyword evidence="13" id="KW-1185">Reference proteome</keyword>
<feature type="domain" description="3'-5' exonuclease" evidence="11">
    <location>
        <begin position="532"/>
        <end position="694"/>
    </location>
</feature>
<dbReference type="InterPro" id="IPR002562">
    <property type="entry name" value="3'-5'_exonuclease_dom"/>
</dbReference>
<dbReference type="Pfam" id="PF01612">
    <property type="entry name" value="DNA_pol_A_exo1"/>
    <property type="match status" value="1"/>
</dbReference>
<dbReference type="Proteomes" id="UP000008493">
    <property type="component" value="Unassembled WGS sequence"/>
</dbReference>
<evidence type="ECO:0000259" key="11">
    <source>
        <dbReference type="Pfam" id="PF01612"/>
    </source>
</evidence>
<evidence type="ECO:0000256" key="7">
    <source>
        <dbReference type="ARBA" id="ARBA00023242"/>
    </source>
</evidence>
<keyword evidence="3" id="KW-0479">Metal-binding</keyword>
<dbReference type="InterPro" id="IPR012337">
    <property type="entry name" value="RNaseH-like_sf"/>
</dbReference>
<dbReference type="GO" id="GO:0008408">
    <property type="term" value="F:3'-5' exonuclease activity"/>
    <property type="evidence" value="ECO:0007669"/>
    <property type="project" value="InterPro"/>
</dbReference>
<feature type="region of interest" description="Disordered" evidence="10">
    <location>
        <begin position="190"/>
        <end position="210"/>
    </location>
</feature>
<evidence type="ECO:0000256" key="8">
    <source>
        <dbReference type="ARBA" id="ARBA00040531"/>
    </source>
</evidence>
<evidence type="ECO:0000256" key="10">
    <source>
        <dbReference type="SAM" id="MobiDB-lite"/>
    </source>
</evidence>
<evidence type="ECO:0000256" key="5">
    <source>
        <dbReference type="ARBA" id="ARBA00022839"/>
    </source>
</evidence>
<evidence type="ECO:0000256" key="4">
    <source>
        <dbReference type="ARBA" id="ARBA00022801"/>
    </source>
</evidence>
<keyword evidence="5" id="KW-0269">Exonuclease</keyword>
<dbReference type="GeneID" id="18832419"/>
<evidence type="ECO:0000313" key="12">
    <source>
        <dbReference type="EMBL" id="EKM80528.1"/>
    </source>
</evidence>
<evidence type="ECO:0000256" key="9">
    <source>
        <dbReference type="ARBA" id="ARBA00042761"/>
    </source>
</evidence>
<dbReference type="AlphaFoldDB" id="K5XB80"/>
<evidence type="ECO:0000313" key="13">
    <source>
        <dbReference type="Proteomes" id="UP000008493"/>
    </source>
</evidence>